<dbReference type="InterPro" id="IPR008936">
    <property type="entry name" value="Rho_GTPase_activation_prot"/>
</dbReference>
<dbReference type="Gene3D" id="1.10.555.10">
    <property type="entry name" value="Rho GTPase activation protein"/>
    <property type="match status" value="1"/>
</dbReference>
<feature type="domain" description="Rho-GAP" evidence="4">
    <location>
        <begin position="380"/>
        <end position="572"/>
    </location>
</feature>
<dbReference type="AlphaFoldDB" id="A0A9P6Z772"/>
<feature type="region of interest" description="Disordered" evidence="3">
    <location>
        <begin position="583"/>
        <end position="647"/>
    </location>
</feature>
<dbReference type="SUPFAM" id="SSF48350">
    <property type="entry name" value="GTPase activation domain, GAP"/>
    <property type="match status" value="1"/>
</dbReference>
<dbReference type="PROSITE" id="PS51741">
    <property type="entry name" value="F_BAR"/>
    <property type="match status" value="1"/>
</dbReference>
<dbReference type="Proteomes" id="UP000740926">
    <property type="component" value="Unassembled WGS sequence"/>
</dbReference>
<dbReference type="Pfam" id="PF00611">
    <property type="entry name" value="FCH"/>
    <property type="match status" value="1"/>
</dbReference>
<dbReference type="GO" id="GO:0007010">
    <property type="term" value="P:cytoskeleton organization"/>
    <property type="evidence" value="ECO:0007669"/>
    <property type="project" value="TreeGrafter"/>
</dbReference>
<dbReference type="InterPro" id="IPR031160">
    <property type="entry name" value="F_BAR_dom"/>
</dbReference>
<feature type="compositionally biased region" description="Polar residues" evidence="3">
    <location>
        <begin position="633"/>
        <end position="643"/>
    </location>
</feature>
<reference evidence="6 7" key="1">
    <citation type="journal article" date="2020" name="Microb. Genom.">
        <title>Genetic diversity of clinical and environmental Mucorales isolates obtained from an investigation of mucormycosis cases among solid organ transplant recipients.</title>
        <authorList>
            <person name="Nguyen M.H."/>
            <person name="Kaul D."/>
            <person name="Muto C."/>
            <person name="Cheng S.J."/>
            <person name="Richter R.A."/>
            <person name="Bruno V.M."/>
            <person name="Liu G."/>
            <person name="Beyhan S."/>
            <person name="Sundermann A.J."/>
            <person name="Mounaud S."/>
            <person name="Pasculle A.W."/>
            <person name="Nierman W.C."/>
            <person name="Driscoll E."/>
            <person name="Cumbie R."/>
            <person name="Clancy C.J."/>
            <person name="Dupont C.L."/>
        </authorList>
    </citation>
    <scope>NUCLEOTIDE SEQUENCE [LARGE SCALE GENOMIC DNA]</scope>
    <source>
        <strain evidence="6 7">GL24</strain>
    </source>
</reference>
<evidence type="ECO:0000256" key="1">
    <source>
        <dbReference type="PROSITE-ProRule" id="PRU01077"/>
    </source>
</evidence>
<dbReference type="GO" id="GO:0005096">
    <property type="term" value="F:GTPase activator activity"/>
    <property type="evidence" value="ECO:0007669"/>
    <property type="project" value="TreeGrafter"/>
</dbReference>
<evidence type="ECO:0000313" key="6">
    <source>
        <dbReference type="EMBL" id="KAG1572094.1"/>
    </source>
</evidence>
<gene>
    <name evidence="6" type="ORF">G6F50_004038</name>
</gene>
<dbReference type="EMBL" id="JAANIU010000463">
    <property type="protein sequence ID" value="KAG1572094.1"/>
    <property type="molecule type" value="Genomic_DNA"/>
</dbReference>
<dbReference type="InterPro" id="IPR027267">
    <property type="entry name" value="AH/BAR_dom_sf"/>
</dbReference>
<evidence type="ECO:0008006" key="8">
    <source>
        <dbReference type="Google" id="ProtNLM"/>
    </source>
</evidence>
<feature type="coiled-coil region" evidence="2">
    <location>
        <begin position="131"/>
        <end position="158"/>
    </location>
</feature>
<protein>
    <recommendedName>
        <fullName evidence="8">Rho-GAP domain-containing protein</fullName>
    </recommendedName>
</protein>
<dbReference type="PANTHER" id="PTHR23065">
    <property type="entry name" value="PROLINE-SERINE-THREONINE PHOSPHATASE INTERACTING PROTEIN 1"/>
    <property type="match status" value="1"/>
</dbReference>
<sequence>MPTTTTNQHHVFQTSFWSPTASIDPYPNFKIGFEVLHKKLSQSISENKNIMNYIQQRIDAERSYGTTLTKLKPPQDEEALTGLSRCFHVVCAESEASAKEHFARADNLHTTALDPLQRFANRYNRHIQNSKQTMKTQMNQFESLVKQLDQTKSAYQAKCKALVSIQPNYRLNVIKLGTRVFHERFGVEEWLKRFPEMTFNKDAITTWLKAEDQLPSVLHDLIGLNFIRQTGQDRFEKVITVTITQTSSANKGLSGFFKRGQHLEVFVKEMLVADKAYKDVVLQVDKMRTRIEEELLLHYEEMGKLELERIETLKQAASLSNTIPRYKETVDNMMLYQETLKPDKDVQIIVEQHRTGQFVPRPILYENYFYGTAHHQLFGVPLDEITRTEGNLVPQFISKGIAAIESGLSELDDKEKKHIWSLALPLNRVHAAREEINQRYPHIAIELLQSYDTLLIVSLIKLYLMELPDCLFTFELYEPCKILYSNQNQDKESRLTSISKLLTTLPSANYHVSRLLFSHFHGLIKNPTVSRSLAQTLSYILLRPQTESKVSTFERHPQRLIQDLIDHYPSIFTEEAIKAQEENSNRRSIIVGDSSSSSIDSFESSPKRRTRHLTGHLISSSSTLFEDPDEVTSESTMNSTPPNYSMKEDLAEELASLDSFFLDDD</sequence>
<dbReference type="InterPro" id="IPR000198">
    <property type="entry name" value="RhoGAP_dom"/>
</dbReference>
<comment type="caution">
    <text evidence="6">The sequence shown here is derived from an EMBL/GenBank/DDBJ whole genome shotgun (WGS) entry which is preliminary data.</text>
</comment>
<proteinExistence type="predicted"/>
<dbReference type="GO" id="GO:0005886">
    <property type="term" value="C:plasma membrane"/>
    <property type="evidence" value="ECO:0007669"/>
    <property type="project" value="TreeGrafter"/>
</dbReference>
<dbReference type="InterPro" id="IPR001060">
    <property type="entry name" value="FCH_dom"/>
</dbReference>
<dbReference type="SUPFAM" id="SSF103657">
    <property type="entry name" value="BAR/IMD domain-like"/>
    <property type="match status" value="1"/>
</dbReference>
<evidence type="ECO:0000256" key="2">
    <source>
        <dbReference type="SAM" id="Coils"/>
    </source>
</evidence>
<evidence type="ECO:0000256" key="3">
    <source>
        <dbReference type="SAM" id="MobiDB-lite"/>
    </source>
</evidence>
<dbReference type="PROSITE" id="PS50238">
    <property type="entry name" value="RHOGAP"/>
    <property type="match status" value="1"/>
</dbReference>
<dbReference type="SMART" id="SM00055">
    <property type="entry name" value="FCH"/>
    <property type="match status" value="1"/>
</dbReference>
<feature type="compositionally biased region" description="Low complexity" evidence="3">
    <location>
        <begin position="588"/>
        <end position="604"/>
    </location>
</feature>
<keyword evidence="1 2" id="KW-0175">Coiled coil</keyword>
<name>A0A9P6Z772_9FUNG</name>
<dbReference type="PANTHER" id="PTHR23065:SF17">
    <property type="entry name" value="RHO-GTPASE-ACTIVATING PROTEIN RGD2"/>
    <property type="match status" value="1"/>
</dbReference>
<feature type="domain" description="F-BAR" evidence="5">
    <location>
        <begin position="10"/>
        <end position="351"/>
    </location>
</feature>
<dbReference type="Pfam" id="PF00620">
    <property type="entry name" value="RhoGAP"/>
    <property type="match status" value="1"/>
</dbReference>
<organism evidence="6 7">
    <name type="scientific">Rhizopus delemar</name>
    <dbReference type="NCBI Taxonomy" id="936053"/>
    <lineage>
        <taxon>Eukaryota</taxon>
        <taxon>Fungi</taxon>
        <taxon>Fungi incertae sedis</taxon>
        <taxon>Mucoromycota</taxon>
        <taxon>Mucoromycotina</taxon>
        <taxon>Mucoromycetes</taxon>
        <taxon>Mucorales</taxon>
        <taxon>Mucorineae</taxon>
        <taxon>Rhizopodaceae</taxon>
        <taxon>Rhizopus</taxon>
    </lineage>
</organism>
<dbReference type="Gene3D" id="1.20.1270.60">
    <property type="entry name" value="Arfaptin homology (AH) domain/BAR domain"/>
    <property type="match status" value="1"/>
</dbReference>
<dbReference type="GO" id="GO:0000935">
    <property type="term" value="C:division septum"/>
    <property type="evidence" value="ECO:0007669"/>
    <property type="project" value="TreeGrafter"/>
</dbReference>
<dbReference type="GO" id="GO:0007264">
    <property type="term" value="P:small GTPase-mediated signal transduction"/>
    <property type="evidence" value="ECO:0007669"/>
    <property type="project" value="TreeGrafter"/>
</dbReference>
<dbReference type="SMART" id="SM00324">
    <property type="entry name" value="RhoGAP"/>
    <property type="match status" value="1"/>
</dbReference>
<dbReference type="GO" id="GO:0005737">
    <property type="term" value="C:cytoplasm"/>
    <property type="evidence" value="ECO:0007669"/>
    <property type="project" value="TreeGrafter"/>
</dbReference>
<evidence type="ECO:0000313" key="7">
    <source>
        <dbReference type="Proteomes" id="UP000740926"/>
    </source>
</evidence>
<evidence type="ECO:0000259" key="5">
    <source>
        <dbReference type="PROSITE" id="PS51741"/>
    </source>
</evidence>
<keyword evidence="7" id="KW-1185">Reference proteome</keyword>
<evidence type="ECO:0000259" key="4">
    <source>
        <dbReference type="PROSITE" id="PS50238"/>
    </source>
</evidence>
<accession>A0A9P6Z772</accession>